<dbReference type="AlphaFoldDB" id="A0A9X8EEN5"/>
<reference evidence="2 3" key="1">
    <citation type="journal article" date="2018" name="J. Invertebr. Pathol.">
        <title>New genotyping method for the causative agent of crayfish plague (Aphanomyces astaci) based on whole genome data.</title>
        <authorList>
            <person name="Minardi D."/>
            <person name="Studholme D.J."/>
            <person name="van der Giezen M."/>
            <person name="Pretto T."/>
            <person name="Oidtmann B."/>
        </authorList>
    </citation>
    <scope>NUCLEOTIDE SEQUENCE [LARGE SCALE GENOMIC DNA]</scope>
    <source>
        <strain evidence="2 3">KB13</strain>
    </source>
</reference>
<feature type="region of interest" description="Disordered" evidence="1">
    <location>
        <begin position="137"/>
        <end position="160"/>
    </location>
</feature>
<name>A0A9X8EEN5_APHAT</name>
<accession>A0A9X8EEN5</accession>
<evidence type="ECO:0000256" key="1">
    <source>
        <dbReference type="SAM" id="MobiDB-lite"/>
    </source>
</evidence>
<dbReference type="Proteomes" id="UP000275652">
    <property type="component" value="Unassembled WGS sequence"/>
</dbReference>
<evidence type="ECO:0008006" key="4">
    <source>
        <dbReference type="Google" id="ProtNLM"/>
    </source>
</evidence>
<evidence type="ECO:0000313" key="2">
    <source>
        <dbReference type="EMBL" id="RLO13609.1"/>
    </source>
</evidence>
<evidence type="ECO:0000313" key="3">
    <source>
        <dbReference type="Proteomes" id="UP000275652"/>
    </source>
</evidence>
<protein>
    <recommendedName>
        <fullName evidence="4">Reverse transcriptase domain-containing protein</fullName>
    </recommendedName>
</protein>
<sequence length="443" mass="49788">MLLECCYHAIAAATKLAPTQDKKDALQAWRWASSDAGTMTEAHHIALDVHTWSTLLQSAATYSKLYKPAFHTDLTQLKNTWLAIVASLLDMGGLEETDLPDTYSLIDLIELAHTDGLLDLVDNLSWGKFCPRVDGQLERPPHTRTTRHLLPARDPRGIPGSSHLPRQSLEHMWGLTTLTTPAFPTSFWSTDHNAVCVYVAAPTHRRRNARHQLYPIRSAQPLRLQQHILHFLHAASADPVPPADICARWDDFIDSLQGLLRQLQLAETPPRQPPLPIDTPSQRLETIEAYANQLAEMNRYRHGRSMIEGTTPSAAFFRRFTNRWDNSELPSISPPDSYLPDTPVNNMANGWRATLSSLHPSLSHGIKYVRTNHDFFLRSIQGRLTPYHSAHLLAPCTPYDLSMALKKLHGGKAPGPDGIPTKFYHHFSAALSPLLLRLYTHIL</sequence>
<comment type="caution">
    <text evidence="2">The sequence shown here is derived from an EMBL/GenBank/DDBJ whole genome shotgun (WGS) entry which is preliminary data.</text>
</comment>
<proteinExistence type="predicted"/>
<gene>
    <name evidence="2" type="ORF">DYB28_007035</name>
</gene>
<dbReference type="EMBL" id="QUTI01004432">
    <property type="protein sequence ID" value="RLO13609.1"/>
    <property type="molecule type" value="Genomic_DNA"/>
</dbReference>
<organism evidence="2 3">
    <name type="scientific">Aphanomyces astaci</name>
    <name type="common">Crayfish plague agent</name>
    <dbReference type="NCBI Taxonomy" id="112090"/>
    <lineage>
        <taxon>Eukaryota</taxon>
        <taxon>Sar</taxon>
        <taxon>Stramenopiles</taxon>
        <taxon>Oomycota</taxon>
        <taxon>Saprolegniomycetes</taxon>
        <taxon>Saprolegniales</taxon>
        <taxon>Verrucalvaceae</taxon>
        <taxon>Aphanomyces</taxon>
    </lineage>
</organism>